<dbReference type="EMBL" id="BGPR01053606">
    <property type="protein sequence ID" value="GBO30438.1"/>
    <property type="molecule type" value="Genomic_DNA"/>
</dbReference>
<protein>
    <submittedName>
        <fullName evidence="1">Uncharacterized protein</fullName>
    </submittedName>
</protein>
<keyword evidence="2" id="KW-1185">Reference proteome</keyword>
<dbReference type="AlphaFoldDB" id="A0A4Y2W1L0"/>
<sequence length="87" mass="10304">MSSLERHSVMRHSSVSGSVPKFHHYCPKMDYSLEYLIFLVLEFLLLNRSVSETRSLVILTSRFEATRELFWDGPRNFEPRSDYEDDT</sequence>
<gene>
    <name evidence="1" type="ORF">AVEN_74022_1</name>
</gene>
<proteinExistence type="predicted"/>
<reference evidence="1 2" key="1">
    <citation type="journal article" date="2019" name="Sci. Rep.">
        <title>Orb-weaving spider Araneus ventricosus genome elucidates the spidroin gene catalogue.</title>
        <authorList>
            <person name="Kono N."/>
            <person name="Nakamura H."/>
            <person name="Ohtoshi R."/>
            <person name="Moran D.A.P."/>
            <person name="Shinohara A."/>
            <person name="Yoshida Y."/>
            <person name="Fujiwara M."/>
            <person name="Mori M."/>
            <person name="Tomita M."/>
            <person name="Arakawa K."/>
        </authorList>
    </citation>
    <scope>NUCLEOTIDE SEQUENCE [LARGE SCALE GENOMIC DNA]</scope>
</reference>
<evidence type="ECO:0000313" key="2">
    <source>
        <dbReference type="Proteomes" id="UP000499080"/>
    </source>
</evidence>
<comment type="caution">
    <text evidence="1">The sequence shown here is derived from an EMBL/GenBank/DDBJ whole genome shotgun (WGS) entry which is preliminary data.</text>
</comment>
<dbReference type="Proteomes" id="UP000499080">
    <property type="component" value="Unassembled WGS sequence"/>
</dbReference>
<organism evidence="1 2">
    <name type="scientific">Araneus ventricosus</name>
    <name type="common">Orbweaver spider</name>
    <name type="synonym">Epeira ventricosa</name>
    <dbReference type="NCBI Taxonomy" id="182803"/>
    <lineage>
        <taxon>Eukaryota</taxon>
        <taxon>Metazoa</taxon>
        <taxon>Ecdysozoa</taxon>
        <taxon>Arthropoda</taxon>
        <taxon>Chelicerata</taxon>
        <taxon>Arachnida</taxon>
        <taxon>Araneae</taxon>
        <taxon>Araneomorphae</taxon>
        <taxon>Entelegynae</taxon>
        <taxon>Araneoidea</taxon>
        <taxon>Araneidae</taxon>
        <taxon>Araneus</taxon>
    </lineage>
</organism>
<name>A0A4Y2W1L0_ARAVE</name>
<accession>A0A4Y2W1L0</accession>
<evidence type="ECO:0000313" key="1">
    <source>
        <dbReference type="EMBL" id="GBO30438.1"/>
    </source>
</evidence>